<sequence length="112" mass="12919">MGHRRLWNSFVRWTRKDSFDYQEEEDDSSCSESDPSFVRKARTLPAKGYRQQRHTMHPDLSRLSNSKVDTNLPIPPCELKSLSLPRGFPPPVNEDGSKGKRLLCLSTLIFVK</sequence>
<name>A0AAV7J4F6_COTGL</name>
<gene>
    <name evidence="1" type="ORF">KQX54_007676</name>
</gene>
<evidence type="ECO:0000313" key="2">
    <source>
        <dbReference type="Proteomes" id="UP000826195"/>
    </source>
</evidence>
<evidence type="ECO:0000313" key="1">
    <source>
        <dbReference type="EMBL" id="KAH0563872.1"/>
    </source>
</evidence>
<proteinExistence type="predicted"/>
<dbReference type="AlphaFoldDB" id="A0AAV7J4F6"/>
<comment type="caution">
    <text evidence="1">The sequence shown here is derived from an EMBL/GenBank/DDBJ whole genome shotgun (WGS) entry which is preliminary data.</text>
</comment>
<organism evidence="1 2">
    <name type="scientific">Cotesia glomerata</name>
    <name type="common">Lepidopteran parasitic wasp</name>
    <name type="synonym">Apanteles glomeratus</name>
    <dbReference type="NCBI Taxonomy" id="32391"/>
    <lineage>
        <taxon>Eukaryota</taxon>
        <taxon>Metazoa</taxon>
        <taxon>Ecdysozoa</taxon>
        <taxon>Arthropoda</taxon>
        <taxon>Hexapoda</taxon>
        <taxon>Insecta</taxon>
        <taxon>Pterygota</taxon>
        <taxon>Neoptera</taxon>
        <taxon>Endopterygota</taxon>
        <taxon>Hymenoptera</taxon>
        <taxon>Apocrita</taxon>
        <taxon>Ichneumonoidea</taxon>
        <taxon>Braconidae</taxon>
        <taxon>Microgastrinae</taxon>
        <taxon>Cotesia</taxon>
    </lineage>
</organism>
<accession>A0AAV7J4F6</accession>
<dbReference type="EMBL" id="JAHXZJ010000002">
    <property type="protein sequence ID" value="KAH0563872.1"/>
    <property type="molecule type" value="Genomic_DNA"/>
</dbReference>
<protein>
    <submittedName>
        <fullName evidence="1">Uncharacterized protein</fullName>
    </submittedName>
</protein>
<dbReference type="Proteomes" id="UP000826195">
    <property type="component" value="Unassembled WGS sequence"/>
</dbReference>
<keyword evidence="2" id="KW-1185">Reference proteome</keyword>
<reference evidence="1 2" key="1">
    <citation type="journal article" date="2021" name="J. Hered.">
        <title>A chromosome-level genome assembly of the parasitoid wasp, Cotesia glomerata (Hymenoptera: Braconidae).</title>
        <authorList>
            <person name="Pinto B.J."/>
            <person name="Weis J.J."/>
            <person name="Gamble T."/>
            <person name="Ode P.J."/>
            <person name="Paul R."/>
            <person name="Zaspel J.M."/>
        </authorList>
    </citation>
    <scope>NUCLEOTIDE SEQUENCE [LARGE SCALE GENOMIC DNA]</scope>
    <source>
        <strain evidence="1">CgM1</strain>
    </source>
</reference>